<dbReference type="RefSeq" id="WP_343923111.1">
    <property type="nucleotide sequence ID" value="NZ_BAAAIR010000031.1"/>
</dbReference>
<comment type="caution">
    <text evidence="1">The sequence shown here is derived from an EMBL/GenBank/DDBJ whole genome shotgun (WGS) entry which is preliminary data.</text>
</comment>
<proteinExistence type="predicted"/>
<dbReference type="InterPro" id="IPR043519">
    <property type="entry name" value="NT_sf"/>
</dbReference>
<evidence type="ECO:0000313" key="2">
    <source>
        <dbReference type="Proteomes" id="UP001595937"/>
    </source>
</evidence>
<protein>
    <recommendedName>
        <fullName evidence="3">Nucleotidyltransferase domain-containing protein</fullName>
    </recommendedName>
</protein>
<accession>A0ABW0FFF2</accession>
<organism evidence="1 2">
    <name type="scientific">Brachybacterium tyrofermentans</name>
    <dbReference type="NCBI Taxonomy" id="47848"/>
    <lineage>
        <taxon>Bacteria</taxon>
        <taxon>Bacillati</taxon>
        <taxon>Actinomycetota</taxon>
        <taxon>Actinomycetes</taxon>
        <taxon>Micrococcales</taxon>
        <taxon>Dermabacteraceae</taxon>
        <taxon>Brachybacterium</taxon>
    </lineage>
</organism>
<reference evidence="2" key="1">
    <citation type="journal article" date="2019" name="Int. J. Syst. Evol. Microbiol.">
        <title>The Global Catalogue of Microorganisms (GCM) 10K type strain sequencing project: providing services to taxonomists for standard genome sequencing and annotation.</title>
        <authorList>
            <consortium name="The Broad Institute Genomics Platform"/>
            <consortium name="The Broad Institute Genome Sequencing Center for Infectious Disease"/>
            <person name="Wu L."/>
            <person name="Ma J."/>
        </authorList>
    </citation>
    <scope>NUCLEOTIDE SEQUENCE [LARGE SCALE GENOMIC DNA]</scope>
    <source>
        <strain evidence="2">CGMCC 1.16455</strain>
    </source>
</reference>
<sequence length="205" mass="21979">MRRWQIDSLAELCRGLPDAEVTPYGSVVEPDSLDSWSDLDVAVRTTSVVDLGSVLGARIWASQTARDADRQVIRLVLEDGRRIDLTITGAEADVPAPASDNEVRFDAALAAARFGRGNDLIGLHLVLGILRESLVHRMVAADRREGRTHHRHATAQDAHAADVAALLRAPLGPATSRGAYELYSASRAEVDPEFVAAPEGGVIAS</sequence>
<dbReference type="Proteomes" id="UP001595937">
    <property type="component" value="Unassembled WGS sequence"/>
</dbReference>
<gene>
    <name evidence="1" type="ORF">ACFPK8_04640</name>
</gene>
<evidence type="ECO:0000313" key="1">
    <source>
        <dbReference type="EMBL" id="MFC5296789.1"/>
    </source>
</evidence>
<name>A0ABW0FFF2_9MICO</name>
<keyword evidence="2" id="KW-1185">Reference proteome</keyword>
<evidence type="ECO:0008006" key="3">
    <source>
        <dbReference type="Google" id="ProtNLM"/>
    </source>
</evidence>
<dbReference type="GeneID" id="303296662"/>
<dbReference type="SUPFAM" id="SSF81301">
    <property type="entry name" value="Nucleotidyltransferase"/>
    <property type="match status" value="1"/>
</dbReference>
<dbReference type="EMBL" id="JBHSLN010000014">
    <property type="protein sequence ID" value="MFC5296789.1"/>
    <property type="molecule type" value="Genomic_DNA"/>
</dbReference>